<evidence type="ECO:0000256" key="2">
    <source>
        <dbReference type="ARBA" id="ARBA00004496"/>
    </source>
</evidence>
<dbReference type="InterPro" id="IPR010169">
    <property type="entry name" value="AcOrn-deacetyl"/>
</dbReference>
<dbReference type="SUPFAM" id="SSF55031">
    <property type="entry name" value="Bacterial exopeptidase dimerisation domain"/>
    <property type="match status" value="1"/>
</dbReference>
<evidence type="ECO:0000256" key="7">
    <source>
        <dbReference type="ARBA" id="ARBA00022723"/>
    </source>
</evidence>
<gene>
    <name evidence="11" type="ORF">MNBD_GAMMA14-1435</name>
</gene>
<reference evidence="11" key="1">
    <citation type="submission" date="2018-06" db="EMBL/GenBank/DDBJ databases">
        <authorList>
            <person name="Zhirakovskaya E."/>
        </authorList>
    </citation>
    <scope>NUCLEOTIDE SEQUENCE</scope>
</reference>
<dbReference type="CDD" id="cd03894">
    <property type="entry name" value="M20_ArgE"/>
    <property type="match status" value="1"/>
</dbReference>
<dbReference type="SUPFAM" id="SSF53187">
    <property type="entry name" value="Zn-dependent exopeptidases"/>
    <property type="match status" value="1"/>
</dbReference>
<comment type="subcellular location">
    <subcellularLocation>
        <location evidence="2">Cytoplasm</location>
    </subcellularLocation>
</comment>
<evidence type="ECO:0000256" key="1">
    <source>
        <dbReference type="ARBA" id="ARBA00001947"/>
    </source>
</evidence>
<evidence type="ECO:0000256" key="3">
    <source>
        <dbReference type="ARBA" id="ARBA00005691"/>
    </source>
</evidence>
<dbReference type="InterPro" id="IPR036264">
    <property type="entry name" value="Bact_exopeptidase_dim_dom"/>
</dbReference>
<dbReference type="NCBIfam" id="NF003474">
    <property type="entry name" value="PRK05111.1"/>
    <property type="match status" value="1"/>
</dbReference>
<evidence type="ECO:0000256" key="6">
    <source>
        <dbReference type="ARBA" id="ARBA00022605"/>
    </source>
</evidence>
<protein>
    <submittedName>
        <fullName evidence="11">Acetylornithine deacetylase</fullName>
        <ecNumber evidence="11">3.5.1.16</ecNumber>
    </submittedName>
</protein>
<keyword evidence="9" id="KW-0862">Zinc</keyword>
<dbReference type="HAMAP" id="MF_01108">
    <property type="entry name" value="ArgE"/>
    <property type="match status" value="1"/>
</dbReference>
<evidence type="ECO:0000259" key="10">
    <source>
        <dbReference type="Pfam" id="PF07687"/>
    </source>
</evidence>
<dbReference type="EMBL" id="UOFM01000318">
    <property type="protein sequence ID" value="VAW79654.1"/>
    <property type="molecule type" value="Genomic_DNA"/>
</dbReference>
<dbReference type="GO" id="GO:0008777">
    <property type="term" value="F:acetylornithine deacetylase activity"/>
    <property type="evidence" value="ECO:0007669"/>
    <property type="project" value="UniProtKB-EC"/>
</dbReference>
<dbReference type="AlphaFoldDB" id="A0A3B0ZE41"/>
<keyword evidence="8 11" id="KW-0378">Hydrolase</keyword>
<dbReference type="FunFam" id="3.30.70.360:FF:000003">
    <property type="entry name" value="Acetylornithine deacetylase"/>
    <property type="match status" value="1"/>
</dbReference>
<dbReference type="EC" id="3.5.1.16" evidence="11"/>
<dbReference type="Pfam" id="PF01546">
    <property type="entry name" value="Peptidase_M20"/>
    <property type="match status" value="1"/>
</dbReference>
<keyword evidence="7" id="KW-0479">Metal-binding</keyword>
<dbReference type="Gene3D" id="3.30.70.360">
    <property type="match status" value="1"/>
</dbReference>
<keyword evidence="5" id="KW-0055">Arginine biosynthesis</keyword>
<organism evidence="11">
    <name type="scientific">hydrothermal vent metagenome</name>
    <dbReference type="NCBI Taxonomy" id="652676"/>
    <lineage>
        <taxon>unclassified sequences</taxon>
        <taxon>metagenomes</taxon>
        <taxon>ecological metagenomes</taxon>
    </lineage>
</organism>
<dbReference type="InterPro" id="IPR050072">
    <property type="entry name" value="Peptidase_M20A"/>
</dbReference>
<sequence>MHNTPDLLDMIDGLISAPSVSSVNAAFDQGNQLVIERLAGWLEPLGYHVEIMPLPDQPGKANLIATLGSGPGGLVLAGHTDTVPWDEGRWNFDPFRLTRQDDRLYGLGTSDMKAFLALAIEAASSFDASQFREPLILVATADEESSMAGARALVDAKRPQARYAVIGEPTGLRPVRLHKGILMEAIHLRGQSGHSSDPSLGNNALEGMHAIISELLRWRAELQAEHRNPLFEVPVPTLNLGHIHGGDNPNRICADCELHIDLRPLPGMEIEALRHTLQTRLSRVVEGSGLELDCHPLFEGTPALETDAASDIVRVTEKLTGYSAAAVAFGTEAPYFKRMGIDTVVLGPGDIDQAHQPDEYLACERIDPTINLLRQLIHRFCITAAE</sequence>
<dbReference type="InterPro" id="IPR011650">
    <property type="entry name" value="Peptidase_M20_dimer"/>
</dbReference>
<feature type="domain" description="Peptidase M20 dimerisation" evidence="10">
    <location>
        <begin position="178"/>
        <end position="283"/>
    </location>
</feature>
<evidence type="ECO:0000256" key="5">
    <source>
        <dbReference type="ARBA" id="ARBA00022571"/>
    </source>
</evidence>
<dbReference type="GO" id="GO:0046872">
    <property type="term" value="F:metal ion binding"/>
    <property type="evidence" value="ECO:0007669"/>
    <property type="project" value="UniProtKB-KW"/>
</dbReference>
<dbReference type="InterPro" id="IPR002933">
    <property type="entry name" value="Peptidase_M20"/>
</dbReference>
<evidence type="ECO:0000256" key="8">
    <source>
        <dbReference type="ARBA" id="ARBA00022801"/>
    </source>
</evidence>
<dbReference type="PROSITE" id="PS00759">
    <property type="entry name" value="ARGE_DAPE_CPG2_2"/>
    <property type="match status" value="1"/>
</dbReference>
<dbReference type="InterPro" id="IPR001261">
    <property type="entry name" value="ArgE/DapE_CS"/>
</dbReference>
<evidence type="ECO:0000313" key="11">
    <source>
        <dbReference type="EMBL" id="VAW79654.1"/>
    </source>
</evidence>
<keyword evidence="6" id="KW-0028">Amino-acid biosynthesis</keyword>
<comment type="cofactor">
    <cofactor evidence="1">
        <name>Zn(2+)</name>
        <dbReference type="ChEBI" id="CHEBI:29105"/>
    </cofactor>
</comment>
<evidence type="ECO:0000256" key="9">
    <source>
        <dbReference type="ARBA" id="ARBA00022833"/>
    </source>
</evidence>
<dbReference type="GO" id="GO:0005737">
    <property type="term" value="C:cytoplasm"/>
    <property type="evidence" value="ECO:0007669"/>
    <property type="project" value="UniProtKB-SubCell"/>
</dbReference>
<dbReference type="Gene3D" id="3.40.630.10">
    <property type="entry name" value="Zn peptidases"/>
    <property type="match status" value="1"/>
</dbReference>
<dbReference type="NCBIfam" id="TIGR01892">
    <property type="entry name" value="AcOrn-deacetyl"/>
    <property type="match status" value="1"/>
</dbReference>
<name>A0A3B0ZE41_9ZZZZ</name>
<dbReference type="Pfam" id="PF07687">
    <property type="entry name" value="M20_dimer"/>
    <property type="match status" value="1"/>
</dbReference>
<proteinExistence type="inferred from homology"/>
<dbReference type="PANTHER" id="PTHR43808:SF1">
    <property type="entry name" value="ACETYLORNITHINE DEACETYLASE"/>
    <property type="match status" value="1"/>
</dbReference>
<accession>A0A3B0ZE41</accession>
<dbReference type="PANTHER" id="PTHR43808">
    <property type="entry name" value="ACETYLORNITHINE DEACETYLASE"/>
    <property type="match status" value="1"/>
</dbReference>
<dbReference type="GO" id="GO:0006526">
    <property type="term" value="P:L-arginine biosynthetic process"/>
    <property type="evidence" value="ECO:0007669"/>
    <property type="project" value="UniProtKB-KW"/>
</dbReference>
<evidence type="ECO:0000256" key="4">
    <source>
        <dbReference type="ARBA" id="ARBA00022490"/>
    </source>
</evidence>
<comment type="similarity">
    <text evidence="3">Belongs to the peptidase M20A family. ArgE subfamily.</text>
</comment>
<keyword evidence="4" id="KW-0963">Cytoplasm</keyword>